<evidence type="ECO:0000313" key="1">
    <source>
        <dbReference type="EMBL" id="CAI6377032.1"/>
    </source>
</evidence>
<name>A0AAV0YAV1_9HEMI</name>
<comment type="caution">
    <text evidence="1">The sequence shown here is derived from an EMBL/GenBank/DDBJ whole genome shotgun (WGS) entry which is preliminary data.</text>
</comment>
<accession>A0AAV0YAV1</accession>
<evidence type="ECO:0000313" key="2">
    <source>
        <dbReference type="Proteomes" id="UP001160148"/>
    </source>
</evidence>
<reference evidence="1 2" key="1">
    <citation type="submission" date="2023-01" db="EMBL/GenBank/DDBJ databases">
        <authorList>
            <person name="Whitehead M."/>
        </authorList>
    </citation>
    <scope>NUCLEOTIDE SEQUENCE [LARGE SCALE GENOMIC DNA]</scope>
</reference>
<keyword evidence="2" id="KW-1185">Reference proteome</keyword>
<sequence length="172" mass="20016">MMNKDDKPLQQIVRRIHEAKSNDVSQCNCDLKKEVIYYKLHSKGPLINDTSDPRYQSLKFKQFTLISQDSKNQYCSSINGDIVKIYNISYHKKLQCEVVLGRTFLNKENVFTLLCLSSKLGIYEVHTLSKLASWPVHHIDSKICLYQIPRKKSKYAAFPLLHIDKDEVPKIQ</sequence>
<dbReference type="EMBL" id="CARXXK010001628">
    <property type="protein sequence ID" value="CAI6377032.1"/>
    <property type="molecule type" value="Genomic_DNA"/>
</dbReference>
<protein>
    <submittedName>
        <fullName evidence="1">Uncharacterized protein</fullName>
    </submittedName>
</protein>
<proteinExistence type="predicted"/>
<organism evidence="1 2">
    <name type="scientific">Macrosiphum euphorbiae</name>
    <name type="common">potato aphid</name>
    <dbReference type="NCBI Taxonomy" id="13131"/>
    <lineage>
        <taxon>Eukaryota</taxon>
        <taxon>Metazoa</taxon>
        <taxon>Ecdysozoa</taxon>
        <taxon>Arthropoda</taxon>
        <taxon>Hexapoda</taxon>
        <taxon>Insecta</taxon>
        <taxon>Pterygota</taxon>
        <taxon>Neoptera</taxon>
        <taxon>Paraneoptera</taxon>
        <taxon>Hemiptera</taxon>
        <taxon>Sternorrhyncha</taxon>
        <taxon>Aphidomorpha</taxon>
        <taxon>Aphidoidea</taxon>
        <taxon>Aphididae</taxon>
        <taxon>Macrosiphini</taxon>
        <taxon>Macrosiphum</taxon>
    </lineage>
</organism>
<dbReference type="Proteomes" id="UP001160148">
    <property type="component" value="Unassembled WGS sequence"/>
</dbReference>
<dbReference type="AlphaFoldDB" id="A0AAV0YAV1"/>
<gene>
    <name evidence="1" type="ORF">MEUPH1_LOCUS30346</name>
</gene>